<organism evidence="2">
    <name type="scientific">marine metagenome</name>
    <dbReference type="NCBI Taxonomy" id="408172"/>
    <lineage>
        <taxon>unclassified sequences</taxon>
        <taxon>metagenomes</taxon>
        <taxon>ecological metagenomes</taxon>
    </lineage>
</organism>
<gene>
    <name evidence="2" type="ORF">METZ01_LOCUS245318</name>
</gene>
<evidence type="ECO:0000313" key="2">
    <source>
        <dbReference type="EMBL" id="SVB92464.1"/>
    </source>
</evidence>
<name>A0A382HYH9_9ZZZZ</name>
<proteinExistence type="predicted"/>
<dbReference type="EMBL" id="UINC01064120">
    <property type="protein sequence ID" value="SVB92464.1"/>
    <property type="molecule type" value="Genomic_DNA"/>
</dbReference>
<reference evidence="2" key="1">
    <citation type="submission" date="2018-05" db="EMBL/GenBank/DDBJ databases">
        <authorList>
            <person name="Lanie J.A."/>
            <person name="Ng W.-L."/>
            <person name="Kazmierczak K.M."/>
            <person name="Andrzejewski T.M."/>
            <person name="Davidsen T.M."/>
            <person name="Wayne K.J."/>
            <person name="Tettelin H."/>
            <person name="Glass J.I."/>
            <person name="Rusch D."/>
            <person name="Podicherti R."/>
            <person name="Tsui H.-C.T."/>
            <person name="Winkler M.E."/>
        </authorList>
    </citation>
    <scope>NUCLEOTIDE SEQUENCE</scope>
</reference>
<accession>A0A382HYH9</accession>
<sequence length="34" mass="3464">MTRGHGTGTLRVPSTSEPTIELAGDLGHASSQKA</sequence>
<dbReference type="AlphaFoldDB" id="A0A382HYH9"/>
<feature type="region of interest" description="Disordered" evidence="1">
    <location>
        <begin position="1"/>
        <end position="34"/>
    </location>
</feature>
<evidence type="ECO:0000256" key="1">
    <source>
        <dbReference type="SAM" id="MobiDB-lite"/>
    </source>
</evidence>
<protein>
    <submittedName>
        <fullName evidence="2">Uncharacterized protein</fullName>
    </submittedName>
</protein>